<reference evidence="6" key="2">
    <citation type="submission" date="2015-11" db="EMBL/GenBank/DDBJ databases">
        <authorList>
            <person name="Zhang Y."/>
            <person name="Guo Z."/>
        </authorList>
    </citation>
    <scope>NUCLEOTIDE SEQUENCE</scope>
</reference>
<keyword evidence="5" id="KW-0999">Mitochondrion inner membrane</keyword>
<dbReference type="GO" id="GO:0061542">
    <property type="term" value="F:3-demethylubiquinol 3-O-methyltransferase activity"/>
    <property type="evidence" value="ECO:0007669"/>
    <property type="project" value="UniProtKB-UniRule"/>
</dbReference>
<dbReference type="EC" id="2.1.1.64" evidence="5"/>
<comment type="subunit">
    <text evidence="5">Component of a multi-subunit COQ enzyme complex.</text>
</comment>
<evidence type="ECO:0000313" key="6">
    <source>
        <dbReference type="EMBL" id="CDS42459.1"/>
    </source>
</evidence>
<feature type="binding site" evidence="5">
    <location>
        <position position="62"/>
    </location>
    <ligand>
        <name>S-adenosyl-L-methionine</name>
        <dbReference type="ChEBI" id="CHEBI:59789"/>
    </ligand>
</feature>
<comment type="similarity">
    <text evidence="5">Belongs to the class I-like SAM-binding methyltransferase superfamily. UbiG/COQ3 family.</text>
</comment>
<feature type="binding site" evidence="5">
    <location>
        <position position="111"/>
    </location>
    <ligand>
        <name>S-adenosyl-L-methionine</name>
        <dbReference type="ChEBI" id="CHEBI:59789"/>
    </ligand>
</feature>
<comment type="function">
    <text evidence="5">O-methyltransferase required for two non-consecutive steps during ubiquinone biosynthesis. Catalyzes the 2 O-methylation of 3,4-dihydroxy-5-(all-trans-polyprenyl)benzoic acid into 4-hydroxy-3-methoxy-5-(all-trans-polyprenyl)benzoic acid. Also catalyzes the last step of ubiquinone biosynthesis by mediating methylation of 3-demethylubiquinone into ubiquinone. Also able to mediate the methylation of 3-demethylubiquinol into ubiquinol.</text>
</comment>
<comment type="pathway">
    <text evidence="5">Cofactor biosynthesis; ubiquinone biosynthesis.</text>
</comment>
<keyword evidence="5" id="KW-0472">Membrane</keyword>
<dbReference type="UniPathway" id="UPA00232"/>
<dbReference type="GO" id="GO:0046872">
    <property type="term" value="F:metal ion binding"/>
    <property type="evidence" value="ECO:0007669"/>
    <property type="project" value="UniProtKB-KW"/>
</dbReference>
<dbReference type="InterPro" id="IPR029063">
    <property type="entry name" value="SAM-dependent_MTases_sf"/>
</dbReference>
<keyword evidence="3 5" id="KW-0831">Ubiquinone biosynthesis</keyword>
<feature type="binding site" evidence="5">
    <location>
        <position position="165"/>
    </location>
    <ligand>
        <name>Mg(2+)</name>
        <dbReference type="ChEBI" id="CHEBI:18420"/>
    </ligand>
</feature>
<gene>
    <name evidence="6" type="ORF">EmuJ_001016800</name>
</gene>
<accession>A0A068YGK8</accession>
<feature type="binding site" evidence="5">
    <location>
        <position position="164"/>
    </location>
    <ligand>
        <name>S-adenosyl-L-methionine</name>
        <dbReference type="ChEBI" id="CHEBI:59789"/>
    </ligand>
</feature>
<dbReference type="GO" id="GO:0031314">
    <property type="term" value="C:extrinsic component of mitochondrial inner membrane"/>
    <property type="evidence" value="ECO:0007669"/>
    <property type="project" value="UniProtKB-UniRule"/>
</dbReference>
<dbReference type="NCBIfam" id="TIGR01983">
    <property type="entry name" value="UbiG"/>
    <property type="match status" value="1"/>
</dbReference>
<reference evidence="6" key="1">
    <citation type="journal article" date="2013" name="Nature">
        <title>The genomes of four tapeworm species reveal adaptations to parasitism.</title>
        <authorList>
            <person name="Tsai I.J."/>
            <person name="Zarowiecki M."/>
            <person name="Holroyd N."/>
            <person name="Garciarrubio A."/>
            <person name="Sanchez-Flores A."/>
            <person name="Brooks K.L."/>
            <person name="Tracey A."/>
            <person name="Bobes R.J."/>
            <person name="Fragoso G."/>
            <person name="Sciutto E."/>
            <person name="Aslett M."/>
            <person name="Beasley H."/>
            <person name="Bennett H.M."/>
            <person name="Cai J."/>
            <person name="Camicia F."/>
            <person name="Clark R."/>
            <person name="Cucher M."/>
            <person name="De Silva N."/>
            <person name="Day T.A."/>
            <person name="Deplazes P."/>
            <person name="Estrada K."/>
            <person name="Fernandez C."/>
            <person name="Holland P.W."/>
            <person name="Hou J."/>
            <person name="Hu S."/>
            <person name="Huckvale T."/>
            <person name="Hung S.S."/>
            <person name="Kamenetzky L."/>
            <person name="Keane J.A."/>
            <person name="Kiss F."/>
            <person name="Koziol U."/>
            <person name="Lambert O."/>
            <person name="Liu K."/>
            <person name="Luo X."/>
            <person name="Luo Y."/>
            <person name="Macchiaroli N."/>
            <person name="Nichol S."/>
            <person name="Paps J."/>
            <person name="Parkinson J."/>
            <person name="Pouchkina-Stantcheva N."/>
            <person name="Riddiford N."/>
            <person name="Rosenzvit M."/>
            <person name="Salinas G."/>
            <person name="Wasmuth J.D."/>
            <person name="Zamanian M."/>
            <person name="Zheng Y."/>
            <person name="Cai X."/>
            <person name="Soberon X."/>
            <person name="Olson P.D."/>
            <person name="Laclette J.P."/>
            <person name="Brehm K."/>
            <person name="Berriman M."/>
            <person name="Garciarrubio A."/>
            <person name="Bobes R.J."/>
            <person name="Fragoso G."/>
            <person name="Sanchez-Flores A."/>
            <person name="Estrada K."/>
            <person name="Cevallos M.A."/>
            <person name="Morett E."/>
            <person name="Gonzalez V."/>
            <person name="Portillo T."/>
            <person name="Ochoa-Leyva A."/>
            <person name="Jose M.V."/>
            <person name="Sciutto E."/>
            <person name="Landa A."/>
            <person name="Jimenez L."/>
            <person name="Valdes V."/>
            <person name="Carrero J.C."/>
            <person name="Larralde C."/>
            <person name="Morales-Montor J."/>
            <person name="Limon-Lason J."/>
            <person name="Soberon X."/>
            <person name="Laclette J.P."/>
        </authorList>
    </citation>
    <scope>NUCLEOTIDE SEQUENCE [LARGE SCALE GENOMIC DNA]</scope>
</reference>
<feature type="binding site" evidence="5">
    <location>
        <position position="168"/>
    </location>
    <ligand>
        <name>Mg(2+)</name>
        <dbReference type="ChEBI" id="CHEBI:18420"/>
    </ligand>
</feature>
<name>A0A068YGK8_ECHMU</name>
<dbReference type="Gene3D" id="3.40.50.150">
    <property type="entry name" value="Vaccinia Virus protein VP39"/>
    <property type="match status" value="1"/>
</dbReference>
<comment type="catalytic activity">
    <reaction evidence="5">
        <text>a 3-demethylubiquinol + S-adenosyl-L-methionine = a ubiquinol + S-adenosyl-L-homocysteine + H(+)</text>
        <dbReference type="Rhea" id="RHEA:44380"/>
        <dbReference type="Rhea" id="RHEA-COMP:9566"/>
        <dbReference type="Rhea" id="RHEA-COMP:10914"/>
        <dbReference type="ChEBI" id="CHEBI:15378"/>
        <dbReference type="ChEBI" id="CHEBI:17976"/>
        <dbReference type="ChEBI" id="CHEBI:57856"/>
        <dbReference type="ChEBI" id="CHEBI:59789"/>
        <dbReference type="ChEBI" id="CHEBI:84422"/>
        <dbReference type="EC" id="2.1.1.64"/>
    </reaction>
</comment>
<protein>
    <recommendedName>
        <fullName evidence="5">Ubiquinone biosynthesis O-methyltransferase, mitochondrial</fullName>
    </recommendedName>
    <alternativeName>
        <fullName evidence="5">3-demethylubiquinol 3-O-methyltransferase</fullName>
        <ecNumber evidence="5">2.1.1.64</ecNumber>
    </alternativeName>
    <alternativeName>
        <fullName evidence="5">3-demethylubiquinone 3-O-methyltransferase</fullName>
        <ecNumber evidence="5">2.1.1.-</ecNumber>
    </alternativeName>
    <alternativeName>
        <fullName evidence="5">Polyprenyldihydroxybenzoate methyltransferase</fullName>
        <ecNumber evidence="5">2.1.1.114</ecNumber>
    </alternativeName>
</protein>
<dbReference type="Proteomes" id="UP000017246">
    <property type="component" value="Unassembled WGS sequence"/>
</dbReference>
<dbReference type="EC" id="2.1.1.114" evidence="5"/>
<feature type="binding site" evidence="5">
    <location>
        <position position="169"/>
    </location>
    <ligand>
        <name>Mg(2+)</name>
        <dbReference type="ChEBI" id="CHEBI:18420"/>
    </ligand>
</feature>
<dbReference type="EC" id="2.1.1.-" evidence="5"/>
<comment type="cofactor">
    <cofactor evidence="5">
        <name>Mg(2+)</name>
        <dbReference type="ChEBI" id="CHEBI:18420"/>
    </cofactor>
</comment>
<keyword evidence="4 5" id="KW-0949">S-adenosyl-L-methionine</keyword>
<keyword evidence="5" id="KW-0479">Metal-binding</keyword>
<dbReference type="AlphaFoldDB" id="A0A068YGK8"/>
<dbReference type="GO" id="GO:0120537">
    <property type="term" value="F:3-demethylubiquinone 3-O-methyltransferase activity"/>
    <property type="evidence" value="ECO:0007669"/>
    <property type="project" value="RHEA"/>
</dbReference>
<dbReference type="eggNOG" id="KOG1270">
    <property type="taxonomic scope" value="Eukaryota"/>
</dbReference>
<evidence type="ECO:0000256" key="4">
    <source>
        <dbReference type="ARBA" id="ARBA00022691"/>
    </source>
</evidence>
<sequence length="280" mass="31476">MLHNICSRIISRKYSLLKIFRTFSEIPAKMDSSEVPSFTSRSDRWWDRGGDFRALHAMNPIRLEMINYLFKDASPKPWYPLYGRRIMDIGCGGGILSEPLARLGAEVLGIDTLLEAIDAAKDHLIKVNPDQWKEAPFGAPEYQKMSTLEAAAQFSEGFDAVVASEVLEHVSDWKQLVSDASSCLKPGGHFIVTTINRTLPSYWLGIIIAENIIKITPKGMHTWSKFVEPSELSLVATRNNLQPRKVLGMTYCPLSNEWSWTESQSINYAFHAVKVVPGNS</sequence>
<keyword evidence="5" id="KW-0460">Magnesium</keyword>
<comment type="subcellular location">
    <subcellularLocation>
        <location evidence="5">Mitochondrion inner membrane</location>
        <topology evidence="5">Peripheral membrane protein</topology>
        <orientation evidence="5">Matrix side</orientation>
    </subcellularLocation>
</comment>
<evidence type="ECO:0000313" key="7">
    <source>
        <dbReference type="Proteomes" id="UP000017246"/>
    </source>
</evidence>
<dbReference type="PANTHER" id="PTHR43464">
    <property type="entry name" value="METHYLTRANSFERASE"/>
    <property type="match status" value="1"/>
</dbReference>
<keyword evidence="1 5" id="KW-0489">Methyltransferase</keyword>
<dbReference type="PANTHER" id="PTHR43464:SF19">
    <property type="entry name" value="UBIQUINONE BIOSYNTHESIS O-METHYLTRANSFERASE, MITOCHONDRIAL"/>
    <property type="match status" value="1"/>
</dbReference>
<dbReference type="OrthoDB" id="3265906at2759"/>
<evidence type="ECO:0000256" key="2">
    <source>
        <dbReference type="ARBA" id="ARBA00022679"/>
    </source>
</evidence>
<dbReference type="CDD" id="cd02440">
    <property type="entry name" value="AdoMet_MTases"/>
    <property type="match status" value="1"/>
</dbReference>
<dbReference type="InterPro" id="IPR010233">
    <property type="entry name" value="UbiG_MeTrfase"/>
</dbReference>
<dbReference type="SUPFAM" id="SSF53335">
    <property type="entry name" value="S-adenosyl-L-methionine-dependent methyltransferases"/>
    <property type="match status" value="1"/>
</dbReference>
<evidence type="ECO:0000256" key="3">
    <source>
        <dbReference type="ARBA" id="ARBA00022688"/>
    </source>
</evidence>
<evidence type="ECO:0000256" key="5">
    <source>
        <dbReference type="HAMAP-Rule" id="MF_03190"/>
    </source>
</evidence>
<dbReference type="Pfam" id="PF13489">
    <property type="entry name" value="Methyltransf_23"/>
    <property type="match status" value="1"/>
</dbReference>
<proteinExistence type="inferred from homology"/>
<organism evidence="6 7">
    <name type="scientific">Echinococcus multilocularis</name>
    <name type="common">Fox tapeworm</name>
    <dbReference type="NCBI Taxonomy" id="6211"/>
    <lineage>
        <taxon>Eukaryota</taxon>
        <taxon>Metazoa</taxon>
        <taxon>Spiralia</taxon>
        <taxon>Lophotrochozoa</taxon>
        <taxon>Platyhelminthes</taxon>
        <taxon>Cestoda</taxon>
        <taxon>Eucestoda</taxon>
        <taxon>Cyclophyllidea</taxon>
        <taxon>Taeniidae</taxon>
        <taxon>Echinococcus</taxon>
    </lineage>
</organism>
<keyword evidence="2 5" id="KW-0808">Transferase</keyword>
<comment type="catalytic activity">
    <reaction evidence="5">
        <text>a 3-demethylubiquinone + S-adenosyl-L-methionine = a ubiquinone + S-adenosyl-L-homocysteine</text>
        <dbReference type="Rhea" id="RHEA:81215"/>
        <dbReference type="Rhea" id="RHEA-COMP:9565"/>
        <dbReference type="Rhea" id="RHEA-COMP:19654"/>
        <dbReference type="ChEBI" id="CHEBI:16389"/>
        <dbReference type="ChEBI" id="CHEBI:57856"/>
        <dbReference type="ChEBI" id="CHEBI:59789"/>
        <dbReference type="ChEBI" id="CHEBI:231825"/>
    </reaction>
</comment>
<keyword evidence="7" id="KW-1185">Reference proteome</keyword>
<dbReference type="GO" id="GO:0010420">
    <property type="term" value="F:polyprenyldihydroxybenzoate methyltransferase activity"/>
    <property type="evidence" value="ECO:0007669"/>
    <property type="project" value="UniProtKB-UniRule"/>
</dbReference>
<dbReference type="OMA" id="LASRWWD"/>
<comment type="catalytic activity">
    <reaction evidence="5">
        <text>a 3,4-dihydroxy-5-(all-trans-polyprenyl)benzoate + S-adenosyl-L-methionine = a 4-hydroxy-3-methoxy-5-(all-trans-polyprenyl)benzoate + S-adenosyl-L-homocysteine + H(+)</text>
        <dbReference type="Rhea" id="RHEA:44452"/>
        <dbReference type="Rhea" id="RHEA-COMP:10930"/>
        <dbReference type="Rhea" id="RHEA-COMP:10931"/>
        <dbReference type="ChEBI" id="CHEBI:15378"/>
        <dbReference type="ChEBI" id="CHEBI:57856"/>
        <dbReference type="ChEBI" id="CHEBI:59789"/>
        <dbReference type="ChEBI" id="CHEBI:64694"/>
        <dbReference type="ChEBI" id="CHEBI:84443"/>
        <dbReference type="EC" id="2.1.1.114"/>
    </reaction>
</comment>
<dbReference type="STRING" id="6211.A0A068YGK8"/>
<evidence type="ECO:0000256" key="1">
    <source>
        <dbReference type="ARBA" id="ARBA00022603"/>
    </source>
</evidence>
<dbReference type="GO" id="GO:0032259">
    <property type="term" value="P:methylation"/>
    <property type="evidence" value="ECO:0007669"/>
    <property type="project" value="UniProtKB-KW"/>
</dbReference>
<dbReference type="HAMAP" id="MF_00472">
    <property type="entry name" value="UbiG"/>
    <property type="match status" value="1"/>
</dbReference>
<keyword evidence="5" id="KW-0496">Mitochondrion</keyword>
<dbReference type="EMBL" id="LN902842">
    <property type="protein sequence ID" value="CDS42459.1"/>
    <property type="molecule type" value="Genomic_DNA"/>
</dbReference>
<feature type="binding site" evidence="5">
    <location>
        <position position="90"/>
    </location>
    <ligand>
        <name>S-adenosyl-L-methionine</name>
        <dbReference type="ChEBI" id="CHEBI:59789"/>
    </ligand>
</feature>